<evidence type="ECO:0000313" key="1">
    <source>
        <dbReference type="EnsemblPlants" id="MELO3C031068.2.1"/>
    </source>
</evidence>
<organism evidence="1">
    <name type="scientific">Cucumis melo</name>
    <name type="common">Muskmelon</name>
    <dbReference type="NCBI Taxonomy" id="3656"/>
    <lineage>
        <taxon>Eukaryota</taxon>
        <taxon>Viridiplantae</taxon>
        <taxon>Streptophyta</taxon>
        <taxon>Embryophyta</taxon>
        <taxon>Tracheophyta</taxon>
        <taxon>Spermatophyta</taxon>
        <taxon>Magnoliopsida</taxon>
        <taxon>eudicotyledons</taxon>
        <taxon>Gunneridae</taxon>
        <taxon>Pentapetalae</taxon>
        <taxon>rosids</taxon>
        <taxon>fabids</taxon>
        <taxon>Cucurbitales</taxon>
        <taxon>Cucurbitaceae</taxon>
        <taxon>Benincaseae</taxon>
        <taxon>Cucumis</taxon>
    </lineage>
</organism>
<dbReference type="Gramene" id="MELO3C031068.2.1">
    <property type="protein sequence ID" value="MELO3C031068.2.1"/>
    <property type="gene ID" value="MELO3C031068.2"/>
</dbReference>
<name>A0A9I9EAG9_CUCME</name>
<reference evidence="1" key="1">
    <citation type="submission" date="2023-03" db="UniProtKB">
        <authorList>
            <consortium name="EnsemblPlants"/>
        </authorList>
    </citation>
    <scope>IDENTIFICATION</scope>
</reference>
<proteinExistence type="predicted"/>
<protein>
    <submittedName>
        <fullName evidence="1">Uncharacterized protein</fullName>
    </submittedName>
</protein>
<dbReference type="AlphaFoldDB" id="A0A9I9EAG9"/>
<dbReference type="EnsemblPlants" id="MELO3C031068.2.1">
    <property type="protein sequence ID" value="MELO3C031068.2.1"/>
    <property type="gene ID" value="MELO3C031068.2"/>
</dbReference>
<accession>A0A9I9EAG9</accession>
<sequence length="101" mass="11319">TPPTEIDTKGSRRLDLPLGVTPSLPLTSTTTLDPVFRRIDHRGIARKVPNASLDSHQSSLPSTHKKKTTLCLRLAKYTEKTSDKYVKKGWLKDFFGGLKEK</sequence>